<name>A0A1Q8TFK3_9GAMM</name>
<dbReference type="InterPro" id="IPR036282">
    <property type="entry name" value="Glutathione-S-Trfase_C_sf"/>
</dbReference>
<dbReference type="Gene3D" id="1.20.1050.10">
    <property type="match status" value="1"/>
</dbReference>
<accession>A0A1Q8TFK3</accession>
<dbReference type="AlphaFoldDB" id="A0A1Q8TFK3"/>
<dbReference type="RefSeq" id="WP_075368104.1">
    <property type="nucleotide sequence ID" value="NZ_MSDQ01000006.1"/>
</dbReference>
<dbReference type="PROSITE" id="PS50404">
    <property type="entry name" value="GST_NTER"/>
    <property type="match status" value="1"/>
</dbReference>
<feature type="domain" description="GST N-terminal" evidence="1">
    <location>
        <begin position="1"/>
        <end position="83"/>
    </location>
</feature>
<dbReference type="STRING" id="223900.GCA_000821045_01799"/>
<dbReference type="EMBL" id="MSDQ01000006">
    <property type="protein sequence ID" value="OLO12461.1"/>
    <property type="molecule type" value="Genomic_DNA"/>
</dbReference>
<evidence type="ECO:0000313" key="3">
    <source>
        <dbReference type="Proteomes" id="UP000186806"/>
    </source>
</evidence>
<organism evidence="2 3">
    <name type="scientific">Chromohalobacter japonicus</name>
    <dbReference type="NCBI Taxonomy" id="223900"/>
    <lineage>
        <taxon>Bacteria</taxon>
        <taxon>Pseudomonadati</taxon>
        <taxon>Pseudomonadota</taxon>
        <taxon>Gammaproteobacteria</taxon>
        <taxon>Oceanospirillales</taxon>
        <taxon>Halomonadaceae</taxon>
        <taxon>Chromohalobacter</taxon>
    </lineage>
</organism>
<protein>
    <submittedName>
        <fullName evidence="2">Glutathione S-transferase</fullName>
    </submittedName>
</protein>
<proteinExistence type="predicted"/>
<dbReference type="SUPFAM" id="SSF47616">
    <property type="entry name" value="GST C-terminal domain-like"/>
    <property type="match status" value="1"/>
</dbReference>
<comment type="caution">
    <text evidence="2">The sequence shown here is derived from an EMBL/GenBank/DDBJ whole genome shotgun (WGS) entry which is preliminary data.</text>
</comment>
<keyword evidence="2" id="KW-0808">Transferase</keyword>
<dbReference type="InterPro" id="IPR040079">
    <property type="entry name" value="Glutathione_S-Trfase"/>
</dbReference>
<dbReference type="GO" id="GO:0006559">
    <property type="term" value="P:L-phenylalanine catabolic process"/>
    <property type="evidence" value="ECO:0007669"/>
    <property type="project" value="TreeGrafter"/>
</dbReference>
<dbReference type="PANTHER" id="PTHR42673:SF4">
    <property type="entry name" value="MALEYLACETOACETATE ISOMERASE"/>
    <property type="match status" value="1"/>
</dbReference>
<keyword evidence="3" id="KW-1185">Reference proteome</keyword>
<dbReference type="Gene3D" id="3.40.30.10">
    <property type="entry name" value="Glutaredoxin"/>
    <property type="match status" value="1"/>
</dbReference>
<dbReference type="Proteomes" id="UP000186806">
    <property type="component" value="Unassembled WGS sequence"/>
</dbReference>
<dbReference type="CDD" id="cd03043">
    <property type="entry name" value="GST_N_1"/>
    <property type="match status" value="1"/>
</dbReference>
<dbReference type="Pfam" id="PF13409">
    <property type="entry name" value="GST_N_2"/>
    <property type="match status" value="1"/>
</dbReference>
<dbReference type="GO" id="GO:0006749">
    <property type="term" value="P:glutathione metabolic process"/>
    <property type="evidence" value="ECO:0007669"/>
    <property type="project" value="TreeGrafter"/>
</dbReference>
<dbReference type="GO" id="GO:0004364">
    <property type="term" value="F:glutathione transferase activity"/>
    <property type="evidence" value="ECO:0007669"/>
    <property type="project" value="TreeGrafter"/>
</dbReference>
<sequence>MSYRLFIANKNYSSWSMRPWVALKALDIPFEEVLTPFDGAGPQAAFTSFSPTAKVPCLHEGDDVVWDSLAIIEYVAEAHPALWPQSRTARAWARCATAEMHSGFPALRDECSMNCSLRIELGTPSEGLQRDLNRLETLWCEGLKRFGGPWLAGEGFTAVDAFFAPVAVRVQGYDLPLGETALAYAQRLLEHPSVADWISQGIAEPWIDEPHEQDCLRGRRVLADRRA</sequence>
<gene>
    <name evidence="2" type="ORF">BTW10_03045</name>
</gene>
<dbReference type="SFLD" id="SFLDS00019">
    <property type="entry name" value="Glutathione_Transferase_(cytos"/>
    <property type="match status" value="1"/>
</dbReference>
<dbReference type="PANTHER" id="PTHR42673">
    <property type="entry name" value="MALEYLACETOACETATE ISOMERASE"/>
    <property type="match status" value="1"/>
</dbReference>
<evidence type="ECO:0000259" key="1">
    <source>
        <dbReference type="PROSITE" id="PS50404"/>
    </source>
</evidence>
<dbReference type="InterPro" id="IPR036249">
    <property type="entry name" value="Thioredoxin-like_sf"/>
</dbReference>
<dbReference type="CDD" id="cd03194">
    <property type="entry name" value="GST_C_3"/>
    <property type="match status" value="1"/>
</dbReference>
<dbReference type="SUPFAM" id="SSF52833">
    <property type="entry name" value="Thioredoxin-like"/>
    <property type="match status" value="1"/>
</dbReference>
<evidence type="ECO:0000313" key="2">
    <source>
        <dbReference type="EMBL" id="OLO12461.1"/>
    </source>
</evidence>
<reference evidence="2 3" key="1">
    <citation type="submission" date="2016-12" db="EMBL/GenBank/DDBJ databases">
        <title>Draft genome sequences of strains Salinicola socius SMB35, Salinicola sp. MH3R3-1 and Chromohalobacter sp. SMB17 from the Verkhnekamsk potash mining region of Russia.</title>
        <authorList>
            <person name="Mavrodi D.V."/>
            <person name="Olsson B.E."/>
            <person name="Korsakova E.S."/>
            <person name="Pyankova A."/>
            <person name="Mavrodi O.V."/>
            <person name="Plotnikova E.G."/>
        </authorList>
    </citation>
    <scope>NUCLEOTIDE SEQUENCE [LARGE SCALE GENOMIC DNA]</scope>
    <source>
        <strain evidence="2 3">SMB17</strain>
    </source>
</reference>
<dbReference type="InterPro" id="IPR004045">
    <property type="entry name" value="Glutathione_S-Trfase_N"/>
</dbReference>
<dbReference type="GO" id="GO:0016034">
    <property type="term" value="F:maleylacetoacetate isomerase activity"/>
    <property type="evidence" value="ECO:0007669"/>
    <property type="project" value="TreeGrafter"/>
</dbReference>